<dbReference type="OrthoDB" id="9809488at2"/>
<name>A0A7I9V201_9ACTN</name>
<dbReference type="PANTHER" id="PTHR21666">
    <property type="entry name" value="PEPTIDASE-RELATED"/>
    <property type="match status" value="1"/>
</dbReference>
<evidence type="ECO:0000313" key="4">
    <source>
        <dbReference type="Proteomes" id="UP000444980"/>
    </source>
</evidence>
<dbReference type="RefSeq" id="WP_161928529.1">
    <property type="nucleotide sequence ID" value="NZ_BJOU01000017.1"/>
</dbReference>
<feature type="signal peptide" evidence="1">
    <location>
        <begin position="1"/>
        <end position="22"/>
    </location>
</feature>
<dbReference type="PROSITE" id="PS51257">
    <property type="entry name" value="PROKAR_LIPOPROTEIN"/>
    <property type="match status" value="1"/>
</dbReference>
<protein>
    <submittedName>
        <fullName evidence="3">Peptidase M23</fullName>
    </submittedName>
</protein>
<dbReference type="SUPFAM" id="SSF51261">
    <property type="entry name" value="Duplicated hybrid motif"/>
    <property type="match status" value="1"/>
</dbReference>
<dbReference type="InterPro" id="IPR050570">
    <property type="entry name" value="Cell_wall_metabolism_enzyme"/>
</dbReference>
<dbReference type="CDD" id="cd12797">
    <property type="entry name" value="M23_peptidase"/>
    <property type="match status" value="1"/>
</dbReference>
<feature type="chain" id="PRO_5029569076" evidence="1">
    <location>
        <begin position="23"/>
        <end position="417"/>
    </location>
</feature>
<reference evidence="4" key="1">
    <citation type="submission" date="2019-06" db="EMBL/GenBank/DDBJ databases">
        <title>Gordonia isolated from sludge of a wastewater treatment plant.</title>
        <authorList>
            <person name="Tamura T."/>
            <person name="Aoyama K."/>
            <person name="Kang Y."/>
            <person name="Saito S."/>
            <person name="Akiyama N."/>
            <person name="Yazawa K."/>
            <person name="Gonoi T."/>
            <person name="Mikami Y."/>
        </authorList>
    </citation>
    <scope>NUCLEOTIDE SEQUENCE [LARGE SCALE GENOMIC DNA]</scope>
    <source>
        <strain evidence="4">NBRC 107697</strain>
    </source>
</reference>
<organism evidence="3 4">
    <name type="scientific">Gordonia crocea</name>
    <dbReference type="NCBI Taxonomy" id="589162"/>
    <lineage>
        <taxon>Bacteria</taxon>
        <taxon>Bacillati</taxon>
        <taxon>Actinomycetota</taxon>
        <taxon>Actinomycetes</taxon>
        <taxon>Mycobacteriales</taxon>
        <taxon>Gordoniaceae</taxon>
        <taxon>Gordonia</taxon>
    </lineage>
</organism>
<proteinExistence type="predicted"/>
<sequence length="417" mass="43503">MRRRIGIVVAAAALFVGACSTAAPPEPPTLPPAYTPVVVSQLGAPTFPFKGSDGRFHLAYDLQLTNAAAVPATVVKIDVVDAARRDRVLASLSGKALVDPGCDSGDCNRLRMLPSSPATSTVIGPQESRGVLVGIELESLTDAPKAVLHRLWITGAANPAATTPTPQDYLAGRVDVAAGSTRTIAAPVRGRNWVAMNGCCGIGSAHVSALAPFSGSLANTQRFAIDWMRTNDDGEFVTGEPIRNESYAGYGQEVRAVADGTITSTLDTMAANTPGTLPAADPALAATITVETVDGNHIIQDLGGGVWAAYAHLQKGSLLVKPGDRVKAGQVIARLGNTGNSSAPHLHFQLMNGPQLVGSDGLPYVIGEFSYAGFIGPRQLAAMNPFVAGRFFAHHLATPQPRRDELPMDAVIVDFSD</sequence>
<accession>A0A7I9V201</accession>
<dbReference type="Proteomes" id="UP000444980">
    <property type="component" value="Unassembled WGS sequence"/>
</dbReference>
<gene>
    <name evidence="3" type="ORF">nbrc107697_32650</name>
</gene>
<dbReference type="GO" id="GO:0004222">
    <property type="term" value="F:metalloendopeptidase activity"/>
    <property type="evidence" value="ECO:0007669"/>
    <property type="project" value="TreeGrafter"/>
</dbReference>
<evidence type="ECO:0000259" key="2">
    <source>
        <dbReference type="Pfam" id="PF01551"/>
    </source>
</evidence>
<keyword evidence="4" id="KW-1185">Reference proteome</keyword>
<dbReference type="Pfam" id="PF01551">
    <property type="entry name" value="Peptidase_M23"/>
    <property type="match status" value="1"/>
</dbReference>
<evidence type="ECO:0000313" key="3">
    <source>
        <dbReference type="EMBL" id="GED99226.1"/>
    </source>
</evidence>
<dbReference type="InterPro" id="IPR016047">
    <property type="entry name" value="M23ase_b-sheet_dom"/>
</dbReference>
<evidence type="ECO:0000256" key="1">
    <source>
        <dbReference type="SAM" id="SignalP"/>
    </source>
</evidence>
<feature type="domain" description="M23ase beta-sheet core" evidence="2">
    <location>
        <begin position="249"/>
        <end position="353"/>
    </location>
</feature>
<dbReference type="EMBL" id="BJOU01000017">
    <property type="protein sequence ID" value="GED99226.1"/>
    <property type="molecule type" value="Genomic_DNA"/>
</dbReference>
<dbReference type="AlphaFoldDB" id="A0A7I9V201"/>
<comment type="caution">
    <text evidence="3">The sequence shown here is derived from an EMBL/GenBank/DDBJ whole genome shotgun (WGS) entry which is preliminary data.</text>
</comment>
<keyword evidence="1" id="KW-0732">Signal</keyword>
<dbReference type="InterPro" id="IPR011055">
    <property type="entry name" value="Dup_hybrid_motif"/>
</dbReference>
<dbReference type="PANTHER" id="PTHR21666:SF270">
    <property type="entry name" value="MUREIN HYDROLASE ACTIVATOR ENVC"/>
    <property type="match status" value="1"/>
</dbReference>
<dbReference type="Gene3D" id="2.70.70.10">
    <property type="entry name" value="Glucose Permease (Domain IIA)"/>
    <property type="match status" value="1"/>
</dbReference>